<dbReference type="Gene3D" id="3.40.50.2300">
    <property type="match status" value="2"/>
</dbReference>
<comment type="similarity">
    <text evidence="1">Belongs to the leucine-binding protein family.</text>
</comment>
<evidence type="ECO:0000313" key="4">
    <source>
        <dbReference type="EMBL" id="AAG60988.1"/>
    </source>
</evidence>
<evidence type="ECO:0000259" key="3">
    <source>
        <dbReference type="Pfam" id="PF13458"/>
    </source>
</evidence>
<dbReference type="PANTHER" id="PTHR47151:SF2">
    <property type="entry name" value="AMINO ACID BINDING PROTEIN"/>
    <property type="match status" value="1"/>
</dbReference>
<evidence type="ECO:0000256" key="2">
    <source>
        <dbReference type="ARBA" id="ARBA00022729"/>
    </source>
</evidence>
<feature type="domain" description="Leucine-binding protein" evidence="3">
    <location>
        <begin position="48"/>
        <end position="240"/>
    </location>
</feature>
<dbReference type="EMBL" id="AH010242">
    <property type="protein sequence ID" value="AAG60988.1"/>
    <property type="molecule type" value="Genomic_DNA"/>
</dbReference>
<sequence length="265" mass="29310">MAIFVPLRRSRPPTSTRSWHRPGVTRLVNSSTNRARPWDCLSDLRPDDQQGAVAAEYIHTNYRLEKIAVLDDKRTAGRGIVDVVEARLHRLGRQVSRQSYVAGERGFRALLSRMEKDRLRVAYIGGYHTEVGLLVRQAAEAKADLTVMANDPLMTSEFWAITGSAGNGTLFTFMPNPAGNANAASAVAGLKASGLPGEGYTLYACAAVQAWAEAVNRSGSFNADRVASALRSRPIDRFDKRRDNSASGFLVYRWRDGHVERVKKY</sequence>
<name>Q9AMZ4_BRAJP</name>
<dbReference type="CDD" id="cd06342">
    <property type="entry name" value="PBP1_ABC_LIVBP-like"/>
    <property type="match status" value="1"/>
</dbReference>
<keyword evidence="2" id="KW-0732">Signal</keyword>
<dbReference type="Pfam" id="PF13458">
    <property type="entry name" value="Peripla_BP_6"/>
    <property type="match status" value="1"/>
</dbReference>
<gene>
    <name evidence="4" type="primary">id704</name>
</gene>
<dbReference type="AlphaFoldDB" id="Q9AMZ4"/>
<protein>
    <submittedName>
        <fullName evidence="4">ID704</fullName>
    </submittedName>
</protein>
<dbReference type="SUPFAM" id="SSF53822">
    <property type="entry name" value="Periplasmic binding protein-like I"/>
    <property type="match status" value="1"/>
</dbReference>
<evidence type="ECO:0000256" key="1">
    <source>
        <dbReference type="ARBA" id="ARBA00010062"/>
    </source>
</evidence>
<proteinExistence type="inferred from homology"/>
<dbReference type="InterPro" id="IPR028082">
    <property type="entry name" value="Peripla_BP_I"/>
</dbReference>
<organism evidence="4">
    <name type="scientific">Bradyrhizobium japonicum</name>
    <dbReference type="NCBI Taxonomy" id="375"/>
    <lineage>
        <taxon>Bacteria</taxon>
        <taxon>Pseudomonadati</taxon>
        <taxon>Pseudomonadota</taxon>
        <taxon>Alphaproteobacteria</taxon>
        <taxon>Hyphomicrobiales</taxon>
        <taxon>Nitrobacteraceae</taxon>
        <taxon>Bradyrhizobium</taxon>
    </lineage>
</organism>
<reference evidence="4" key="1">
    <citation type="journal article" date="2001" name="J. Bacteriol.">
        <title>Potential symbiosis-specific genes uncovered by sequencing a 410-kb DNA region of the Bradyrhizobium japonicum chromosome.</title>
        <authorList>
            <person name="Gottfert M."/>
            <person name="Rothlisberger S."/>
            <person name="Kundig C."/>
            <person name="Beck C."/>
            <person name="Marty R."/>
            <person name="Hennecke H."/>
        </authorList>
    </citation>
    <scope>NUCLEOTIDE SEQUENCE</scope>
    <source>
        <strain evidence="4">110spc4</strain>
    </source>
</reference>
<accession>Q9AMZ4</accession>
<dbReference type="PANTHER" id="PTHR47151">
    <property type="entry name" value="LEU/ILE/VAL-BINDING ABC TRANSPORTER SUBUNIT"/>
    <property type="match status" value="1"/>
</dbReference>
<dbReference type="InterPro" id="IPR028081">
    <property type="entry name" value="Leu-bd"/>
</dbReference>